<dbReference type="EMBL" id="JAMKFB020000001">
    <property type="protein sequence ID" value="KAL0202747.1"/>
    <property type="molecule type" value="Genomic_DNA"/>
</dbReference>
<comment type="caution">
    <text evidence="2">The sequence shown here is derived from an EMBL/GenBank/DDBJ whole genome shotgun (WGS) entry which is preliminary data.</text>
</comment>
<evidence type="ECO:0000256" key="1">
    <source>
        <dbReference type="SAM" id="MobiDB-lite"/>
    </source>
</evidence>
<organism evidence="2 3">
    <name type="scientific">Cirrhinus mrigala</name>
    <name type="common">Mrigala</name>
    <dbReference type="NCBI Taxonomy" id="683832"/>
    <lineage>
        <taxon>Eukaryota</taxon>
        <taxon>Metazoa</taxon>
        <taxon>Chordata</taxon>
        <taxon>Craniata</taxon>
        <taxon>Vertebrata</taxon>
        <taxon>Euteleostomi</taxon>
        <taxon>Actinopterygii</taxon>
        <taxon>Neopterygii</taxon>
        <taxon>Teleostei</taxon>
        <taxon>Ostariophysi</taxon>
        <taxon>Cypriniformes</taxon>
        <taxon>Cyprinidae</taxon>
        <taxon>Labeoninae</taxon>
        <taxon>Labeonini</taxon>
        <taxon>Cirrhinus</taxon>
    </lineage>
</organism>
<proteinExistence type="predicted"/>
<keyword evidence="3" id="KW-1185">Reference proteome</keyword>
<evidence type="ECO:0000313" key="3">
    <source>
        <dbReference type="Proteomes" id="UP001529510"/>
    </source>
</evidence>
<feature type="non-terminal residue" evidence="2">
    <location>
        <position position="160"/>
    </location>
</feature>
<reference evidence="2 3" key="1">
    <citation type="submission" date="2024-05" db="EMBL/GenBank/DDBJ databases">
        <title>Genome sequencing and assembly of Indian major carp, Cirrhinus mrigala (Hamilton, 1822).</title>
        <authorList>
            <person name="Mohindra V."/>
            <person name="Chowdhury L.M."/>
            <person name="Lal K."/>
            <person name="Jena J.K."/>
        </authorList>
    </citation>
    <scope>NUCLEOTIDE SEQUENCE [LARGE SCALE GENOMIC DNA]</scope>
    <source>
        <strain evidence="2">CM1030</strain>
        <tissue evidence="2">Blood</tissue>
    </source>
</reference>
<name>A0ABD0RW27_CIRMR</name>
<accession>A0ABD0RW27</accession>
<gene>
    <name evidence="2" type="ORF">M9458_000765</name>
</gene>
<dbReference type="Proteomes" id="UP001529510">
    <property type="component" value="Unassembled WGS sequence"/>
</dbReference>
<evidence type="ECO:0000313" key="2">
    <source>
        <dbReference type="EMBL" id="KAL0202747.1"/>
    </source>
</evidence>
<sequence>MHPDPHQVEELADSNSSLKASRQVMGSKSSKGGSKHYKKKYNYQYRNRCHKGRNNVNVFRFNNNWGGFENGNSVDLGGLVLPDLNFTVDCGGFNGLPNYGGFNGLPDFGGFNGLPDFGGFNGLPDFGGFNGLPDFGGFNGGLDLCGGFDMGGFGGCDFGA</sequence>
<protein>
    <submittedName>
        <fullName evidence="2">Uncharacterized protein</fullName>
    </submittedName>
</protein>
<dbReference type="AlphaFoldDB" id="A0ABD0RW27"/>
<feature type="region of interest" description="Disordered" evidence="1">
    <location>
        <begin position="1"/>
        <end position="36"/>
    </location>
</feature>